<proteinExistence type="predicted"/>
<keyword evidence="3" id="KW-1185">Reference proteome</keyword>
<dbReference type="PANTHER" id="PTHR33075:SF7">
    <property type="entry name" value="OS02G0303350 PROTEIN"/>
    <property type="match status" value="1"/>
</dbReference>
<reference evidence="2" key="4">
    <citation type="submission" date="2019-03" db="UniProtKB">
        <authorList>
            <consortium name="EnsemblPlants"/>
        </authorList>
    </citation>
    <scope>IDENTIFICATION</scope>
</reference>
<organism evidence="2 3">
    <name type="scientific">Aegilops tauschii subsp. strangulata</name>
    <name type="common">Goatgrass</name>
    <dbReference type="NCBI Taxonomy" id="200361"/>
    <lineage>
        <taxon>Eukaryota</taxon>
        <taxon>Viridiplantae</taxon>
        <taxon>Streptophyta</taxon>
        <taxon>Embryophyta</taxon>
        <taxon>Tracheophyta</taxon>
        <taxon>Spermatophyta</taxon>
        <taxon>Magnoliopsida</taxon>
        <taxon>Liliopsida</taxon>
        <taxon>Poales</taxon>
        <taxon>Poaceae</taxon>
        <taxon>BOP clade</taxon>
        <taxon>Pooideae</taxon>
        <taxon>Triticodae</taxon>
        <taxon>Triticeae</taxon>
        <taxon>Triticinae</taxon>
        <taxon>Aegilops</taxon>
    </lineage>
</organism>
<dbReference type="Pfam" id="PF24530">
    <property type="entry name" value="DUF7597"/>
    <property type="match status" value="1"/>
</dbReference>
<reference evidence="2" key="5">
    <citation type="journal article" date="2021" name="G3 (Bethesda)">
        <title>Aegilops tauschii genome assembly Aet v5.0 features greater sequence contiguity and improved annotation.</title>
        <authorList>
            <person name="Wang L."/>
            <person name="Zhu T."/>
            <person name="Rodriguez J.C."/>
            <person name="Deal K.R."/>
            <person name="Dubcovsky J."/>
            <person name="McGuire P.E."/>
            <person name="Lux T."/>
            <person name="Spannagl M."/>
            <person name="Mayer K.F.X."/>
            <person name="Baldrich P."/>
            <person name="Meyers B.C."/>
            <person name="Huo N."/>
            <person name="Gu Y.Q."/>
            <person name="Zhou H."/>
            <person name="Devos K.M."/>
            <person name="Bennetzen J.L."/>
            <person name="Unver T."/>
            <person name="Budak H."/>
            <person name="Gulick P.J."/>
            <person name="Galiba G."/>
            <person name="Kalapos B."/>
            <person name="Nelson D.R."/>
            <person name="Li P."/>
            <person name="You F.M."/>
            <person name="Luo M.C."/>
            <person name="Dvorak J."/>
        </authorList>
    </citation>
    <scope>NUCLEOTIDE SEQUENCE [LARGE SCALE GENOMIC DNA]</scope>
    <source>
        <strain evidence="2">cv. AL8/78</strain>
    </source>
</reference>
<reference evidence="2" key="3">
    <citation type="journal article" date="2017" name="Nature">
        <title>Genome sequence of the progenitor of the wheat D genome Aegilops tauschii.</title>
        <authorList>
            <person name="Luo M.C."/>
            <person name="Gu Y.Q."/>
            <person name="Puiu D."/>
            <person name="Wang H."/>
            <person name="Twardziok S.O."/>
            <person name="Deal K.R."/>
            <person name="Huo N."/>
            <person name="Zhu T."/>
            <person name="Wang L."/>
            <person name="Wang Y."/>
            <person name="McGuire P.E."/>
            <person name="Liu S."/>
            <person name="Long H."/>
            <person name="Ramasamy R.K."/>
            <person name="Rodriguez J.C."/>
            <person name="Van S.L."/>
            <person name="Yuan L."/>
            <person name="Wang Z."/>
            <person name="Xia Z."/>
            <person name="Xiao L."/>
            <person name="Anderson O.D."/>
            <person name="Ouyang S."/>
            <person name="Liang Y."/>
            <person name="Zimin A.V."/>
            <person name="Pertea G."/>
            <person name="Qi P."/>
            <person name="Bennetzen J.L."/>
            <person name="Dai X."/>
            <person name="Dawson M.W."/>
            <person name="Muller H.G."/>
            <person name="Kugler K."/>
            <person name="Rivarola-Duarte L."/>
            <person name="Spannagl M."/>
            <person name="Mayer K.F.X."/>
            <person name="Lu F.H."/>
            <person name="Bevan M.W."/>
            <person name="Leroy P."/>
            <person name="Li P."/>
            <person name="You F.M."/>
            <person name="Sun Q."/>
            <person name="Liu Z."/>
            <person name="Lyons E."/>
            <person name="Wicker T."/>
            <person name="Salzberg S.L."/>
            <person name="Devos K.M."/>
            <person name="Dvorak J."/>
        </authorList>
    </citation>
    <scope>NUCLEOTIDE SEQUENCE [LARGE SCALE GENOMIC DNA]</scope>
    <source>
        <strain evidence="2">cv. AL8/78</strain>
    </source>
</reference>
<accession>A0A453JYF4</accession>
<dbReference type="AlphaFoldDB" id="A0A453JYF4"/>
<protein>
    <recommendedName>
        <fullName evidence="1">DUF7597 domain-containing protein</fullName>
    </recommendedName>
</protein>
<dbReference type="InterPro" id="IPR056018">
    <property type="entry name" value="DUF7597"/>
</dbReference>
<dbReference type="PANTHER" id="PTHR33075">
    <property type="entry name" value="OS02G0499800 PROTEIN"/>
    <property type="match status" value="1"/>
</dbReference>
<reference evidence="3" key="1">
    <citation type="journal article" date="2014" name="Science">
        <title>Ancient hybridizations among the ancestral genomes of bread wheat.</title>
        <authorList>
            <consortium name="International Wheat Genome Sequencing Consortium,"/>
            <person name="Marcussen T."/>
            <person name="Sandve S.R."/>
            <person name="Heier L."/>
            <person name="Spannagl M."/>
            <person name="Pfeifer M."/>
            <person name="Jakobsen K.S."/>
            <person name="Wulff B.B."/>
            <person name="Steuernagel B."/>
            <person name="Mayer K.F."/>
            <person name="Olsen O.A."/>
        </authorList>
    </citation>
    <scope>NUCLEOTIDE SEQUENCE [LARGE SCALE GENOMIC DNA]</scope>
    <source>
        <strain evidence="3">cv. AL8/78</strain>
    </source>
</reference>
<dbReference type="Gramene" id="AET5Gv20235300.3">
    <property type="protein sequence ID" value="AET5Gv20235300.3"/>
    <property type="gene ID" value="AET5Gv20235300"/>
</dbReference>
<dbReference type="Proteomes" id="UP000015105">
    <property type="component" value="Chromosome 5D"/>
</dbReference>
<evidence type="ECO:0000259" key="1">
    <source>
        <dbReference type="Pfam" id="PF24530"/>
    </source>
</evidence>
<name>A0A453JYF4_AEGTS</name>
<sequence length="135" mass="15096">CSTLVLCSSKKMANFPVNPLAFLPHGMTVEQGPPDRKARVDMALSGHLPLNHDRFLIAETSRAIPVHLRQEARSALAGMLNHDSYSVRFFEDSPLGLGLFCIRTVPLRDALIGKTYMLYEEVEVTFVKHDEAINM</sequence>
<feature type="domain" description="DUF7597" evidence="1">
    <location>
        <begin position="17"/>
        <end position="135"/>
    </location>
</feature>
<evidence type="ECO:0000313" key="2">
    <source>
        <dbReference type="EnsemblPlants" id="AET5Gv20235300.3"/>
    </source>
</evidence>
<reference evidence="3" key="2">
    <citation type="journal article" date="2017" name="Nat. Plants">
        <title>The Aegilops tauschii genome reveals multiple impacts of transposons.</title>
        <authorList>
            <person name="Zhao G."/>
            <person name="Zou C."/>
            <person name="Li K."/>
            <person name="Wang K."/>
            <person name="Li T."/>
            <person name="Gao L."/>
            <person name="Zhang X."/>
            <person name="Wang H."/>
            <person name="Yang Z."/>
            <person name="Liu X."/>
            <person name="Jiang W."/>
            <person name="Mao L."/>
            <person name="Kong X."/>
            <person name="Jiao Y."/>
            <person name="Jia J."/>
        </authorList>
    </citation>
    <scope>NUCLEOTIDE SEQUENCE [LARGE SCALE GENOMIC DNA]</scope>
    <source>
        <strain evidence="3">cv. AL8/78</strain>
    </source>
</reference>
<dbReference type="EnsemblPlants" id="AET5Gv20235300.3">
    <property type="protein sequence ID" value="AET5Gv20235300.3"/>
    <property type="gene ID" value="AET5Gv20235300"/>
</dbReference>
<evidence type="ECO:0000313" key="3">
    <source>
        <dbReference type="Proteomes" id="UP000015105"/>
    </source>
</evidence>